<evidence type="ECO:0000256" key="4">
    <source>
        <dbReference type="ARBA" id="ARBA00022846"/>
    </source>
</evidence>
<keyword evidence="3" id="KW-0963">Cytoplasm</keyword>
<evidence type="ECO:0000313" key="11">
    <source>
        <dbReference type="EMBL" id="KAK8842664.1"/>
    </source>
</evidence>
<evidence type="ECO:0000256" key="10">
    <source>
        <dbReference type="SAM" id="Coils"/>
    </source>
</evidence>
<dbReference type="PANTHER" id="PTHR14517">
    <property type="entry name" value="RIB43A-RELATED"/>
    <property type="match status" value="1"/>
</dbReference>
<dbReference type="Proteomes" id="UP001470230">
    <property type="component" value="Unassembled WGS sequence"/>
</dbReference>
<evidence type="ECO:0000313" key="12">
    <source>
        <dbReference type="Proteomes" id="UP001470230"/>
    </source>
</evidence>
<evidence type="ECO:0000256" key="6">
    <source>
        <dbReference type="ARBA" id="ARBA00023069"/>
    </source>
</evidence>
<keyword evidence="6" id="KW-0969">Cilium</keyword>
<evidence type="ECO:0000256" key="3">
    <source>
        <dbReference type="ARBA" id="ARBA00022490"/>
    </source>
</evidence>
<evidence type="ECO:0000256" key="7">
    <source>
        <dbReference type="ARBA" id="ARBA00023212"/>
    </source>
</evidence>
<name>A0ABR2H8X3_9EUKA</name>
<keyword evidence="8" id="KW-0966">Cell projection</keyword>
<protein>
    <submittedName>
        <fullName evidence="11">Protein Tax-1</fullName>
    </submittedName>
</protein>
<reference evidence="11 12" key="1">
    <citation type="submission" date="2024-04" db="EMBL/GenBank/DDBJ databases">
        <title>Tritrichomonas musculus Genome.</title>
        <authorList>
            <person name="Alves-Ferreira E."/>
            <person name="Grigg M."/>
            <person name="Lorenzi H."/>
            <person name="Galac M."/>
        </authorList>
    </citation>
    <scope>NUCLEOTIDE SEQUENCE [LARGE SCALE GENOMIC DNA]</scope>
    <source>
        <strain evidence="11 12">EAF2021</strain>
    </source>
</reference>
<evidence type="ECO:0000256" key="2">
    <source>
        <dbReference type="ARBA" id="ARBA00006875"/>
    </source>
</evidence>
<evidence type="ECO:0000256" key="5">
    <source>
        <dbReference type="ARBA" id="ARBA00023054"/>
    </source>
</evidence>
<sequence>MRTVTNQDLDRNSWLSPEDKDMVRSATMRSRRENIKPVILDPKTRKIGIDVDALNAQVQEKRELASREKARNDAFDNQTLIQQDLIMQNMEKERQLRYKMACDQDRYRNSRQRPDQCREYDIWRPDLLKVSRPARVGDYDPTLGVSSGQIFDGEDLQVSERLKAQARQRNEWYQTQMEEKAAYKRRDQMEDLNNQLVELETQKRLNEIAERDEYAKSSIRREIANDNIRMAQEKKQNEADQRAFEQRQNEAEIINTERTRIISEAMPQRGQCAPMDYRGMTVEDQKQIINEQANQMADNEKRRQEEARRERQWYEYSEYLKSEGDKNEAQWLRRKQQEQAALYQTQLKQEEEFKRREKYLNKVVYGQNIPDDYFYNSWGNDVR</sequence>
<comment type="caution">
    <text evidence="11">The sequence shown here is derived from an EMBL/GenBank/DDBJ whole genome shotgun (WGS) entry which is preliminary data.</text>
</comment>
<feature type="coiled-coil region" evidence="10">
    <location>
        <begin position="282"/>
        <end position="310"/>
    </location>
</feature>
<keyword evidence="7" id="KW-0206">Cytoskeleton</keyword>
<gene>
    <name evidence="11" type="ORF">M9Y10_025524</name>
</gene>
<comment type="similarity">
    <text evidence="2">Belongs to the RIB43A family.</text>
</comment>
<proteinExistence type="inferred from homology"/>
<accession>A0ABR2H8X3</accession>
<keyword evidence="5 10" id="KW-0175">Coiled coil</keyword>
<feature type="coiled-coil region" evidence="10">
    <location>
        <begin position="182"/>
        <end position="248"/>
    </location>
</feature>
<dbReference type="PANTHER" id="PTHR14517:SF6">
    <property type="entry name" value="RE41410P"/>
    <property type="match status" value="1"/>
</dbReference>
<evidence type="ECO:0000256" key="9">
    <source>
        <dbReference type="ARBA" id="ARBA00046435"/>
    </source>
</evidence>
<comment type="subunit">
    <text evidence="9">Microtubule inner protein component of sperm flagellar doublet microtubules.</text>
</comment>
<keyword evidence="12" id="KW-1185">Reference proteome</keyword>
<dbReference type="Pfam" id="PF05914">
    <property type="entry name" value="RIB43A"/>
    <property type="match status" value="1"/>
</dbReference>
<evidence type="ECO:0000256" key="1">
    <source>
        <dbReference type="ARBA" id="ARBA00004611"/>
    </source>
</evidence>
<organism evidence="11 12">
    <name type="scientific">Tritrichomonas musculus</name>
    <dbReference type="NCBI Taxonomy" id="1915356"/>
    <lineage>
        <taxon>Eukaryota</taxon>
        <taxon>Metamonada</taxon>
        <taxon>Parabasalia</taxon>
        <taxon>Tritrichomonadida</taxon>
        <taxon>Tritrichomonadidae</taxon>
        <taxon>Tritrichomonas</taxon>
    </lineage>
</organism>
<keyword evidence="4" id="KW-0282">Flagellum</keyword>
<dbReference type="InterPro" id="IPR008805">
    <property type="entry name" value="RIB43A"/>
</dbReference>
<evidence type="ECO:0000256" key="8">
    <source>
        <dbReference type="ARBA" id="ARBA00023273"/>
    </source>
</evidence>
<dbReference type="EMBL" id="JAPFFF010000037">
    <property type="protein sequence ID" value="KAK8842664.1"/>
    <property type="molecule type" value="Genomic_DNA"/>
</dbReference>
<comment type="subcellular location">
    <subcellularLocation>
        <location evidence="1">Cytoplasm</location>
        <location evidence="1">Cytoskeleton</location>
        <location evidence="1">Flagellum axoneme</location>
    </subcellularLocation>
</comment>